<name>A0AAD8EGT4_DIPPU</name>
<dbReference type="PANTHER" id="PTHR23116">
    <property type="entry name" value="PDZ DOMAIN CONTAINING WHIRLIN AND HARMONIN-RELATED"/>
    <property type="match status" value="1"/>
</dbReference>
<dbReference type="CDD" id="cd06741">
    <property type="entry name" value="PDZ2_FL-whirlin"/>
    <property type="match status" value="1"/>
</dbReference>
<evidence type="ECO:0000259" key="5">
    <source>
        <dbReference type="PROSITE" id="PS50106"/>
    </source>
</evidence>
<protein>
    <recommendedName>
        <fullName evidence="5">PDZ domain-containing protein</fullName>
    </recommendedName>
</protein>
<dbReference type="PANTHER" id="PTHR23116:SF29">
    <property type="entry name" value="PDZ DOMAIN-CONTAINING PROTEIN 7"/>
    <property type="match status" value="1"/>
</dbReference>
<reference evidence="6" key="2">
    <citation type="submission" date="2023-05" db="EMBL/GenBank/DDBJ databases">
        <authorList>
            <person name="Fouks B."/>
        </authorList>
    </citation>
    <scope>NUCLEOTIDE SEQUENCE</scope>
    <source>
        <strain evidence="6">Stay&amp;Tobe</strain>
        <tissue evidence="6">Testes</tissue>
    </source>
</reference>
<evidence type="ECO:0000256" key="1">
    <source>
        <dbReference type="ARBA" id="ARBA00004316"/>
    </source>
</evidence>
<dbReference type="InterPro" id="IPR036034">
    <property type="entry name" value="PDZ_sf"/>
</dbReference>
<comment type="subcellular location">
    <subcellularLocation>
        <location evidence="1">Cell projection</location>
    </subcellularLocation>
</comment>
<dbReference type="SUPFAM" id="SSF50156">
    <property type="entry name" value="PDZ domain-like"/>
    <property type="match status" value="1"/>
</dbReference>
<feature type="non-terminal residue" evidence="6">
    <location>
        <position position="1"/>
    </location>
</feature>
<dbReference type="Gene3D" id="1.20.1160.20">
    <property type="match status" value="1"/>
</dbReference>
<organism evidence="6 7">
    <name type="scientific">Diploptera punctata</name>
    <name type="common">Pacific beetle cockroach</name>
    <dbReference type="NCBI Taxonomy" id="6984"/>
    <lineage>
        <taxon>Eukaryota</taxon>
        <taxon>Metazoa</taxon>
        <taxon>Ecdysozoa</taxon>
        <taxon>Arthropoda</taxon>
        <taxon>Hexapoda</taxon>
        <taxon>Insecta</taxon>
        <taxon>Pterygota</taxon>
        <taxon>Neoptera</taxon>
        <taxon>Polyneoptera</taxon>
        <taxon>Dictyoptera</taxon>
        <taxon>Blattodea</taxon>
        <taxon>Blaberoidea</taxon>
        <taxon>Blaberidae</taxon>
        <taxon>Diplopterinae</taxon>
        <taxon>Diploptera</taxon>
    </lineage>
</organism>
<feature type="non-terminal residue" evidence="6">
    <location>
        <position position="424"/>
    </location>
</feature>
<evidence type="ECO:0000256" key="2">
    <source>
        <dbReference type="ARBA" id="ARBA00022737"/>
    </source>
</evidence>
<keyword evidence="2" id="KW-0677">Repeat</keyword>
<dbReference type="Pfam" id="PF00595">
    <property type="entry name" value="PDZ"/>
    <property type="match status" value="1"/>
</dbReference>
<comment type="caution">
    <text evidence="6">The sequence shown here is derived from an EMBL/GenBank/DDBJ whole genome shotgun (WGS) entry which is preliminary data.</text>
</comment>
<dbReference type="PROSITE" id="PS50106">
    <property type="entry name" value="PDZ"/>
    <property type="match status" value="1"/>
</dbReference>
<dbReference type="GO" id="GO:0002142">
    <property type="term" value="C:stereocilia ankle link complex"/>
    <property type="evidence" value="ECO:0007669"/>
    <property type="project" value="TreeGrafter"/>
</dbReference>
<evidence type="ECO:0000256" key="4">
    <source>
        <dbReference type="SAM" id="MobiDB-lite"/>
    </source>
</evidence>
<dbReference type="CDD" id="cd07357">
    <property type="entry name" value="HN_L-whirlin_R2_like"/>
    <property type="match status" value="1"/>
</dbReference>
<reference evidence="6" key="1">
    <citation type="journal article" date="2023" name="IScience">
        <title>Live-bearing cockroach genome reveals convergent evolutionary mechanisms linked to viviparity in insects and beyond.</title>
        <authorList>
            <person name="Fouks B."/>
            <person name="Harrison M.C."/>
            <person name="Mikhailova A.A."/>
            <person name="Marchal E."/>
            <person name="English S."/>
            <person name="Carruthers M."/>
            <person name="Jennings E.C."/>
            <person name="Chiamaka E.L."/>
            <person name="Frigard R.A."/>
            <person name="Pippel M."/>
            <person name="Attardo G.M."/>
            <person name="Benoit J.B."/>
            <person name="Bornberg-Bauer E."/>
            <person name="Tobe S.S."/>
        </authorList>
    </citation>
    <scope>NUCLEOTIDE SEQUENCE</scope>
    <source>
        <strain evidence="6">Stay&amp;Tobe</strain>
    </source>
</reference>
<dbReference type="Proteomes" id="UP001233999">
    <property type="component" value="Unassembled WGS sequence"/>
</dbReference>
<sequence>KVSRRRVTDPSVPDGTVTGPQSLGLYHEKMLKSCRKLSMTVKSPNLHLQPPAERPPAHQGGPWILRQTYSWMDRQGRPVSPPLEYAQATPPEKGTTRKVELSIEPGQSLGLMIRGGVEYNLGIFITGVDKDSVADRAGLMIGDQILEVNGQSFLDVTHDEAVNQLKFHKRMTLTVRDVGKVPHSCTAYDDLQTWESHSPGRAAPRKPRSPALQMVEEKARVVLKKSEFTTLAYYQEEYAARQMTIEAFVAVLLELLNTPEKYTLLTELREVVLPEDRARFDELVYRREAEGQRCREFRDMLDQREQERHGHPVTRDRSKTILINVGKDRIRLHNNQPINEPEDYRTPSEDSGVGLGPSDLATCHRVPRTSDLALSNDEDYDAAQQDYGAVSPDGEGRSRRHSSPGDSRRGSGVQDANMFLLQSH</sequence>
<feature type="domain" description="PDZ" evidence="5">
    <location>
        <begin position="98"/>
        <end position="166"/>
    </location>
</feature>
<dbReference type="GO" id="GO:0005886">
    <property type="term" value="C:plasma membrane"/>
    <property type="evidence" value="ECO:0007669"/>
    <property type="project" value="TreeGrafter"/>
</dbReference>
<dbReference type="InterPro" id="IPR001478">
    <property type="entry name" value="PDZ"/>
</dbReference>
<dbReference type="InterPro" id="IPR051844">
    <property type="entry name" value="USH2_Complex_Protein"/>
</dbReference>
<dbReference type="InterPro" id="IPR033028">
    <property type="entry name" value="Whirlin_HN-like_dom2"/>
</dbReference>
<feature type="region of interest" description="Disordered" evidence="4">
    <location>
        <begin position="1"/>
        <end position="21"/>
    </location>
</feature>
<gene>
    <name evidence="6" type="ORF">L9F63_017398</name>
</gene>
<keyword evidence="3" id="KW-0966">Cell projection</keyword>
<dbReference type="EMBL" id="JASPKZ010004943">
    <property type="protein sequence ID" value="KAJ9589394.1"/>
    <property type="molecule type" value="Genomic_DNA"/>
</dbReference>
<feature type="region of interest" description="Disordered" evidence="4">
    <location>
        <begin position="332"/>
        <end position="424"/>
    </location>
</feature>
<dbReference type="GO" id="GO:0032426">
    <property type="term" value="C:stereocilium tip"/>
    <property type="evidence" value="ECO:0007669"/>
    <property type="project" value="TreeGrafter"/>
</dbReference>
<dbReference type="FunFam" id="2.30.42.10:FF:000167">
    <property type="entry name" value="whirlin isoform X1"/>
    <property type="match status" value="1"/>
</dbReference>
<evidence type="ECO:0000313" key="7">
    <source>
        <dbReference type="Proteomes" id="UP001233999"/>
    </source>
</evidence>
<dbReference type="Gene3D" id="2.30.42.10">
    <property type="match status" value="1"/>
</dbReference>
<proteinExistence type="predicted"/>
<accession>A0AAD8EGT4</accession>
<dbReference type="GO" id="GO:0005929">
    <property type="term" value="C:cilium"/>
    <property type="evidence" value="ECO:0007669"/>
    <property type="project" value="TreeGrafter"/>
</dbReference>
<keyword evidence="7" id="KW-1185">Reference proteome</keyword>
<evidence type="ECO:0000313" key="6">
    <source>
        <dbReference type="EMBL" id="KAJ9589394.1"/>
    </source>
</evidence>
<dbReference type="SMART" id="SM00228">
    <property type="entry name" value="PDZ"/>
    <property type="match status" value="1"/>
</dbReference>
<evidence type="ECO:0000256" key="3">
    <source>
        <dbReference type="ARBA" id="ARBA00023273"/>
    </source>
</evidence>
<dbReference type="AlphaFoldDB" id="A0AAD8EGT4"/>